<accession>A0ABS7CA90</accession>
<dbReference type="RefSeq" id="WP_210043946.1">
    <property type="nucleotide sequence ID" value="NZ_JBHLVU010000001.1"/>
</dbReference>
<dbReference type="SMART" id="SM00420">
    <property type="entry name" value="HTH_DEOR"/>
    <property type="match status" value="1"/>
</dbReference>
<dbReference type="InterPro" id="IPR050313">
    <property type="entry name" value="Carb_Metab_HTH_regulators"/>
</dbReference>
<name>A0ABS7CA90_9BACL</name>
<evidence type="ECO:0000259" key="4">
    <source>
        <dbReference type="PROSITE" id="PS51000"/>
    </source>
</evidence>
<protein>
    <submittedName>
        <fullName evidence="5">DeoR family transcriptional regulator</fullName>
    </submittedName>
</protein>
<dbReference type="InterPro" id="IPR037171">
    <property type="entry name" value="NagB/RpiA_transferase-like"/>
</dbReference>
<evidence type="ECO:0000313" key="5">
    <source>
        <dbReference type="EMBL" id="MBW7457860.1"/>
    </source>
</evidence>
<dbReference type="Pfam" id="PF08220">
    <property type="entry name" value="HTH_DeoR"/>
    <property type="match status" value="1"/>
</dbReference>
<dbReference type="Gene3D" id="1.10.10.10">
    <property type="entry name" value="Winged helix-like DNA-binding domain superfamily/Winged helix DNA-binding domain"/>
    <property type="match status" value="1"/>
</dbReference>
<sequence length="263" mass="29178">MIVVERRNRIKELLIKERSVKVADLVREFNVSEETIRRDLNQLEQEGLIVKNYGGAILSDDLQVAFNQIPPVQQRKFELFEEKDAIGAAAASLVEDEQIVILDSGSTTWCVARHMKHLKQLTIVTNGVNIAEECANSEEADIFLLGGKLIKKSMSLVGPQAEAEMQKYNAHYVFLGTSGISLKKGFTSSDLYEAEIKRAMIETAQKVVIVADHSKFNRQALLSFSSFSQVDILITSDLVEPAILKAIESHGVKVIAVPVGQDH</sequence>
<dbReference type="PRINTS" id="PR00037">
    <property type="entry name" value="HTHLACR"/>
</dbReference>
<dbReference type="EMBL" id="JAHZIK010000987">
    <property type="protein sequence ID" value="MBW7457860.1"/>
    <property type="molecule type" value="Genomic_DNA"/>
</dbReference>
<keyword evidence="3" id="KW-0804">Transcription</keyword>
<dbReference type="SUPFAM" id="SSF46785">
    <property type="entry name" value="Winged helix' DNA-binding domain"/>
    <property type="match status" value="1"/>
</dbReference>
<dbReference type="InterPro" id="IPR001034">
    <property type="entry name" value="DeoR_HTH"/>
</dbReference>
<evidence type="ECO:0000256" key="2">
    <source>
        <dbReference type="ARBA" id="ARBA00023125"/>
    </source>
</evidence>
<dbReference type="PROSITE" id="PS00894">
    <property type="entry name" value="HTH_DEOR_1"/>
    <property type="match status" value="1"/>
</dbReference>
<feature type="domain" description="HTH deoR-type" evidence="4">
    <location>
        <begin position="3"/>
        <end position="58"/>
    </location>
</feature>
<evidence type="ECO:0000256" key="1">
    <source>
        <dbReference type="ARBA" id="ARBA00023015"/>
    </source>
</evidence>
<dbReference type="InterPro" id="IPR036388">
    <property type="entry name" value="WH-like_DNA-bd_sf"/>
</dbReference>
<comment type="caution">
    <text evidence="5">The sequence shown here is derived from an EMBL/GenBank/DDBJ whole genome shotgun (WGS) entry which is preliminary data.</text>
</comment>
<evidence type="ECO:0000256" key="3">
    <source>
        <dbReference type="ARBA" id="ARBA00023163"/>
    </source>
</evidence>
<gene>
    <name evidence="5" type="ORF">K0U00_27855</name>
</gene>
<reference evidence="5 6" key="1">
    <citation type="submission" date="2021-07" db="EMBL/GenBank/DDBJ databases">
        <title>Paenibacillus radiodurans sp. nov., isolated from the southeastern edge of Tengger Desert.</title>
        <authorList>
            <person name="Zhang G."/>
        </authorList>
    </citation>
    <scope>NUCLEOTIDE SEQUENCE [LARGE SCALE GENOMIC DNA]</scope>
    <source>
        <strain evidence="5 6">CCM 7311</strain>
    </source>
</reference>
<dbReference type="InterPro" id="IPR036390">
    <property type="entry name" value="WH_DNA-bd_sf"/>
</dbReference>
<dbReference type="PANTHER" id="PTHR30363">
    <property type="entry name" value="HTH-TYPE TRANSCRIPTIONAL REGULATOR SRLR-RELATED"/>
    <property type="match status" value="1"/>
</dbReference>
<dbReference type="PANTHER" id="PTHR30363:SF44">
    <property type="entry name" value="AGA OPERON TRANSCRIPTIONAL REPRESSOR-RELATED"/>
    <property type="match status" value="1"/>
</dbReference>
<dbReference type="Pfam" id="PF00455">
    <property type="entry name" value="DeoRC"/>
    <property type="match status" value="1"/>
</dbReference>
<dbReference type="InterPro" id="IPR018356">
    <property type="entry name" value="Tscrpt_reg_HTH_DeoR_CS"/>
</dbReference>
<dbReference type="SMART" id="SM01134">
    <property type="entry name" value="DeoRC"/>
    <property type="match status" value="1"/>
</dbReference>
<keyword evidence="6" id="KW-1185">Reference proteome</keyword>
<dbReference type="Proteomes" id="UP001519887">
    <property type="component" value="Unassembled WGS sequence"/>
</dbReference>
<dbReference type="InterPro" id="IPR014036">
    <property type="entry name" value="DeoR-like_C"/>
</dbReference>
<keyword evidence="1" id="KW-0805">Transcription regulation</keyword>
<evidence type="ECO:0000313" key="6">
    <source>
        <dbReference type="Proteomes" id="UP001519887"/>
    </source>
</evidence>
<keyword evidence="2" id="KW-0238">DNA-binding</keyword>
<dbReference type="Gene3D" id="3.40.50.1360">
    <property type="match status" value="1"/>
</dbReference>
<dbReference type="PROSITE" id="PS51000">
    <property type="entry name" value="HTH_DEOR_2"/>
    <property type="match status" value="1"/>
</dbReference>
<organism evidence="5 6">
    <name type="scientific">Paenibacillus sepulcri</name>
    <dbReference type="NCBI Taxonomy" id="359917"/>
    <lineage>
        <taxon>Bacteria</taxon>
        <taxon>Bacillati</taxon>
        <taxon>Bacillota</taxon>
        <taxon>Bacilli</taxon>
        <taxon>Bacillales</taxon>
        <taxon>Paenibacillaceae</taxon>
        <taxon>Paenibacillus</taxon>
    </lineage>
</organism>
<proteinExistence type="predicted"/>
<dbReference type="SUPFAM" id="SSF100950">
    <property type="entry name" value="NagB/RpiA/CoA transferase-like"/>
    <property type="match status" value="1"/>
</dbReference>